<keyword evidence="2" id="KW-0489">Methyltransferase</keyword>
<dbReference type="GO" id="GO:0003908">
    <property type="term" value="F:methylated-DNA-[protein]-cysteine S-methyltransferase activity"/>
    <property type="evidence" value="ECO:0007669"/>
    <property type="project" value="UniProtKB-EC"/>
</dbReference>
<evidence type="ECO:0000313" key="4">
    <source>
        <dbReference type="Proteomes" id="UP000614609"/>
    </source>
</evidence>
<keyword evidence="2" id="KW-0808">Transferase</keyword>
<evidence type="ECO:0000256" key="1">
    <source>
        <dbReference type="SAM" id="MobiDB-lite"/>
    </source>
</evidence>
<accession>A0A830FZJ2</accession>
<reference evidence="2" key="1">
    <citation type="journal article" date="2014" name="Int. J. Syst. Evol. Microbiol.">
        <title>Complete genome sequence of Corynebacterium casei LMG S-19264T (=DSM 44701T), isolated from a smear-ripened cheese.</title>
        <authorList>
            <consortium name="US DOE Joint Genome Institute (JGI-PGF)"/>
            <person name="Walter F."/>
            <person name="Albersmeier A."/>
            <person name="Kalinowski J."/>
            <person name="Ruckert C."/>
        </authorList>
    </citation>
    <scope>NUCLEOTIDE SEQUENCE</scope>
    <source>
        <strain evidence="2">JCM 16108</strain>
    </source>
</reference>
<evidence type="ECO:0000313" key="2">
    <source>
        <dbReference type="EMBL" id="GGM67844.1"/>
    </source>
</evidence>
<dbReference type="RefSeq" id="WP_188872013.1">
    <property type="nucleotide sequence ID" value="NZ_BMOO01000004.1"/>
</dbReference>
<dbReference type="AlphaFoldDB" id="A0A830FZJ2"/>
<dbReference type="OrthoDB" id="372118at2157"/>
<dbReference type="EC" id="2.1.1.63" evidence="3"/>
<feature type="compositionally biased region" description="Basic and acidic residues" evidence="1">
    <location>
        <begin position="141"/>
        <end position="151"/>
    </location>
</feature>
<evidence type="ECO:0000313" key="3">
    <source>
        <dbReference type="EMBL" id="MBP1955250.1"/>
    </source>
</evidence>
<sequence length="151" mass="16558">MDAGIYALASTYLDRYVQLGVAGDRVIDVSFPKDPDEDARDDHPLFERLSAYFEGVEDDFADVAVGLTMPTNQRAVLEKVREVGYGEQVTVETLTRMTPGLDADEEADRQLARTALAENPVPLLVPDHCVRDAPSGAPPDVEQKLRSLEGL</sequence>
<dbReference type="EMBL" id="BMOO01000004">
    <property type="protein sequence ID" value="GGM67844.1"/>
    <property type="molecule type" value="Genomic_DNA"/>
</dbReference>
<reference evidence="2" key="2">
    <citation type="submission" date="2020-09" db="EMBL/GenBank/DDBJ databases">
        <authorList>
            <person name="Sun Q."/>
            <person name="Ohkuma M."/>
        </authorList>
    </citation>
    <scope>NUCLEOTIDE SEQUENCE</scope>
    <source>
        <strain evidence="2">JCM 16108</strain>
    </source>
</reference>
<proteinExistence type="predicted"/>
<name>A0A830FZJ2_9EURY</name>
<organism evidence="2 4">
    <name type="scientific">Halarchaeum rubridurum</name>
    <dbReference type="NCBI Taxonomy" id="489911"/>
    <lineage>
        <taxon>Archaea</taxon>
        <taxon>Methanobacteriati</taxon>
        <taxon>Methanobacteriota</taxon>
        <taxon>Stenosarchaea group</taxon>
        <taxon>Halobacteria</taxon>
        <taxon>Halobacteriales</taxon>
        <taxon>Halobacteriaceae</taxon>
    </lineage>
</organism>
<dbReference type="GO" id="GO:0032259">
    <property type="term" value="P:methylation"/>
    <property type="evidence" value="ECO:0007669"/>
    <property type="project" value="UniProtKB-KW"/>
</dbReference>
<gene>
    <name evidence="2" type="ORF">GCM10009017_17460</name>
    <name evidence="3" type="ORF">J2752_002162</name>
</gene>
<protein>
    <submittedName>
        <fullName evidence="2">Methylated-DNA--protein-cysteine methyltransferase</fullName>
    </submittedName>
    <submittedName>
        <fullName evidence="3">Methylated-DNA-[protein]-cysteine S-methyltransferase</fullName>
        <ecNumber evidence="3">2.1.1.63</ecNumber>
    </submittedName>
</protein>
<reference evidence="3" key="3">
    <citation type="submission" date="2021-03" db="EMBL/GenBank/DDBJ databases">
        <title>Genomic Encyclopedia of Type Strains, Phase IV (KMG-IV): sequencing the most valuable type-strain genomes for metagenomic binning, comparative biology and taxonomic classification.</title>
        <authorList>
            <person name="Goeker M."/>
        </authorList>
    </citation>
    <scope>NUCLEOTIDE SEQUENCE</scope>
    <source>
        <strain evidence="3">DSM 22443</strain>
    </source>
</reference>
<comment type="caution">
    <text evidence="2">The sequence shown here is derived from an EMBL/GenBank/DDBJ whole genome shotgun (WGS) entry which is preliminary data.</text>
</comment>
<dbReference type="Proteomes" id="UP000765891">
    <property type="component" value="Unassembled WGS sequence"/>
</dbReference>
<keyword evidence="4" id="KW-1185">Reference proteome</keyword>
<dbReference type="Proteomes" id="UP000614609">
    <property type="component" value="Unassembled WGS sequence"/>
</dbReference>
<dbReference type="EMBL" id="JAGGKO010000003">
    <property type="protein sequence ID" value="MBP1955250.1"/>
    <property type="molecule type" value="Genomic_DNA"/>
</dbReference>
<feature type="region of interest" description="Disordered" evidence="1">
    <location>
        <begin position="131"/>
        <end position="151"/>
    </location>
</feature>